<name>A0A7W6XWB6_9HYPH</name>
<gene>
    <name evidence="1" type="ORF">GGE15_003758</name>
</gene>
<sequence>MLSERECIQLHHGRLPDMNETDIAIGNAKLEFQCCPCRDNPQNLFGSVHHLTFGGDHGGLDNAVDRAAHHHLRQFGAALRKTLFKIFGLTLGIAQCFGLIADKRTACLLNFGAEDID</sequence>
<dbReference type="EMBL" id="JACIHI010000008">
    <property type="protein sequence ID" value="MBB4440481.1"/>
    <property type="molecule type" value="Genomic_DNA"/>
</dbReference>
<proteinExistence type="predicted"/>
<evidence type="ECO:0000313" key="1">
    <source>
        <dbReference type="EMBL" id="MBB4440481.1"/>
    </source>
</evidence>
<accession>A0A7W6XWB6</accession>
<dbReference type="AlphaFoldDB" id="A0A7W6XWB6"/>
<dbReference type="Proteomes" id="UP000533724">
    <property type="component" value="Unassembled WGS sequence"/>
</dbReference>
<evidence type="ECO:0000313" key="2">
    <source>
        <dbReference type="Proteomes" id="UP000533724"/>
    </source>
</evidence>
<organism evidence="1 2">
    <name type="scientific">Rhizobium esperanzae</name>
    <dbReference type="NCBI Taxonomy" id="1967781"/>
    <lineage>
        <taxon>Bacteria</taxon>
        <taxon>Pseudomonadati</taxon>
        <taxon>Pseudomonadota</taxon>
        <taxon>Alphaproteobacteria</taxon>
        <taxon>Hyphomicrobiales</taxon>
        <taxon>Rhizobiaceae</taxon>
        <taxon>Rhizobium/Agrobacterium group</taxon>
        <taxon>Rhizobium</taxon>
    </lineage>
</organism>
<comment type="caution">
    <text evidence="1">The sequence shown here is derived from an EMBL/GenBank/DDBJ whole genome shotgun (WGS) entry which is preliminary data.</text>
</comment>
<reference evidence="1 2" key="1">
    <citation type="submission" date="2020-08" db="EMBL/GenBank/DDBJ databases">
        <title>Genomic Encyclopedia of Type Strains, Phase IV (KMG-V): Genome sequencing to study the core and pangenomes of soil and plant-associated prokaryotes.</title>
        <authorList>
            <person name="Whitman W."/>
        </authorList>
    </citation>
    <scope>NUCLEOTIDE SEQUENCE [LARGE SCALE GENOMIC DNA]</scope>
    <source>
        <strain evidence="1 2">SEMIA 414</strain>
    </source>
</reference>
<protein>
    <submittedName>
        <fullName evidence="1">Uncharacterized protein</fullName>
    </submittedName>
</protein>